<keyword evidence="3" id="KW-0285">Flavoprotein</keyword>
<dbReference type="Pfam" id="PF01494">
    <property type="entry name" value="FAD_binding_3"/>
    <property type="match status" value="1"/>
</dbReference>
<dbReference type="Gene3D" id="3.30.70.2450">
    <property type="match status" value="1"/>
</dbReference>
<dbReference type="SUPFAM" id="SSF52833">
    <property type="entry name" value="Thioredoxin-like"/>
    <property type="match status" value="1"/>
</dbReference>
<dbReference type="AlphaFoldDB" id="J4G110"/>
<evidence type="ECO:0000313" key="8">
    <source>
        <dbReference type="Proteomes" id="UP000006352"/>
    </source>
</evidence>
<dbReference type="SUPFAM" id="SSF51905">
    <property type="entry name" value="FAD/NAD(P)-binding domain"/>
    <property type="match status" value="1"/>
</dbReference>
<dbReference type="GeneID" id="24094399"/>
<reference evidence="7 8" key="1">
    <citation type="journal article" date="2012" name="Appl. Environ. Microbiol.">
        <title>Short-read sequencing for genomic analysis of the brown rot fungus Fibroporia radiculosa.</title>
        <authorList>
            <person name="Tang J.D."/>
            <person name="Perkins A.D."/>
            <person name="Sonstegard T.S."/>
            <person name="Schroeder S.G."/>
            <person name="Burgess S.C."/>
            <person name="Diehl S.V."/>
        </authorList>
    </citation>
    <scope>NUCLEOTIDE SEQUENCE [LARGE SCALE GENOMIC DNA]</scope>
    <source>
        <strain evidence="7 8">TFFH 294</strain>
    </source>
</reference>
<dbReference type="EMBL" id="HE796935">
    <property type="protein sequence ID" value="CCL99488.1"/>
    <property type="molecule type" value="Genomic_DNA"/>
</dbReference>
<comment type="similarity">
    <text evidence="2">Belongs to the PheA/TfdB FAD monooxygenase family.</text>
</comment>
<dbReference type="InParanoid" id="J4G110"/>
<keyword evidence="4" id="KW-0274">FAD</keyword>
<dbReference type="GO" id="GO:0071949">
    <property type="term" value="F:FAD binding"/>
    <property type="evidence" value="ECO:0007669"/>
    <property type="project" value="InterPro"/>
</dbReference>
<dbReference type="InterPro" id="IPR050641">
    <property type="entry name" value="RIFMO-like"/>
</dbReference>
<dbReference type="PANTHER" id="PTHR43004">
    <property type="entry name" value="TRK SYSTEM POTASSIUM UPTAKE PROTEIN"/>
    <property type="match status" value="1"/>
</dbReference>
<proteinExistence type="inferred from homology"/>
<evidence type="ECO:0000256" key="2">
    <source>
        <dbReference type="ARBA" id="ARBA00007801"/>
    </source>
</evidence>
<evidence type="ECO:0000256" key="5">
    <source>
        <dbReference type="ARBA" id="ARBA00023002"/>
    </source>
</evidence>
<sequence>MALALVKNGIKCRIIDKEFSFHVGSRGFGIQPRTFELMELLGIVDDVFKLATDIPTMRAYKPGGIEPTKTWDLYEKTQIRPDRPYGNGKCLSQSVLEEIFRSHLGSYDCRVELGTELIGFQQDAEGVTATIVRQGTSPSKEAVRAQFLVGADGAKGITRKLLGLTFQGETRDTDGMVWGDVEIQGLSNNYWHIWGKPGQFTLLARPTTPNGSTFSIGVTCQNFDPVDLANADNLIKFIRDESGMKELTFGTFTWLSYFKPNMRIVNKFSEGRVFLVGDIAHVHSPTGGQGMNCSVQDSYNLAWKIALVHQGYADISLLSTYNEERLPVITQMLHATTTLYTHTVAKKKVNSEEQKDDPKSSGWFRWRNNALHLYGVNYRWSSITSDERGTDGQDDEDMRALAYEGYKGSVRAGDRAPEAPGLLDGSGKETTLFHLYSPSKHTVLIFVPKNATTEVVVASTKVLSVIPSAIVQNFIISSTSMPNIYDSADILFDGEGHARAAYCVDQDEVNIVVVRPDGIIGAFATSAMGIQYYFSRILNQ</sequence>
<dbReference type="HOGENOM" id="CLU_009665_20_3_1"/>
<dbReference type="InterPro" id="IPR002938">
    <property type="entry name" value="FAD-bd"/>
</dbReference>
<feature type="domain" description="FAD-binding" evidence="6">
    <location>
        <begin position="2"/>
        <end position="335"/>
    </location>
</feature>
<evidence type="ECO:0000256" key="4">
    <source>
        <dbReference type="ARBA" id="ARBA00022827"/>
    </source>
</evidence>
<evidence type="ECO:0000259" key="6">
    <source>
        <dbReference type="Pfam" id="PF01494"/>
    </source>
</evidence>
<keyword evidence="8" id="KW-1185">Reference proteome</keyword>
<accession>J4G110</accession>
<dbReference type="PRINTS" id="PR00420">
    <property type="entry name" value="RNGMNOXGNASE"/>
</dbReference>
<dbReference type="STRING" id="599839.J4G110"/>
<dbReference type="RefSeq" id="XP_012178771.1">
    <property type="nucleotide sequence ID" value="XM_012323381.1"/>
</dbReference>
<dbReference type="InterPro" id="IPR036188">
    <property type="entry name" value="FAD/NAD-bd_sf"/>
</dbReference>
<dbReference type="Proteomes" id="UP000006352">
    <property type="component" value="Unassembled WGS sequence"/>
</dbReference>
<organism evidence="7 8">
    <name type="scientific">Fibroporia radiculosa</name>
    <dbReference type="NCBI Taxonomy" id="599839"/>
    <lineage>
        <taxon>Eukaryota</taxon>
        <taxon>Fungi</taxon>
        <taxon>Dikarya</taxon>
        <taxon>Basidiomycota</taxon>
        <taxon>Agaricomycotina</taxon>
        <taxon>Agaricomycetes</taxon>
        <taxon>Polyporales</taxon>
        <taxon>Fibroporiaceae</taxon>
        <taxon>Fibroporia</taxon>
    </lineage>
</organism>
<dbReference type="OrthoDB" id="2690153at2759"/>
<keyword evidence="5" id="KW-0560">Oxidoreductase</keyword>
<evidence type="ECO:0000256" key="3">
    <source>
        <dbReference type="ARBA" id="ARBA00022630"/>
    </source>
</evidence>
<gene>
    <name evidence="7" type="ORF">FIBRA_01506</name>
</gene>
<dbReference type="InterPro" id="IPR036249">
    <property type="entry name" value="Thioredoxin-like_sf"/>
</dbReference>
<protein>
    <recommendedName>
        <fullName evidence="6">FAD-binding domain-containing protein</fullName>
    </recommendedName>
</protein>
<comment type="cofactor">
    <cofactor evidence="1">
        <name>FAD</name>
        <dbReference type="ChEBI" id="CHEBI:57692"/>
    </cofactor>
</comment>
<name>J4G110_9APHY</name>
<dbReference type="Gene3D" id="3.40.30.120">
    <property type="match status" value="1"/>
</dbReference>
<evidence type="ECO:0000256" key="1">
    <source>
        <dbReference type="ARBA" id="ARBA00001974"/>
    </source>
</evidence>
<dbReference type="Gene3D" id="3.50.50.60">
    <property type="entry name" value="FAD/NAD(P)-binding domain"/>
    <property type="match status" value="1"/>
</dbReference>
<dbReference type="GO" id="GO:0016709">
    <property type="term" value="F:oxidoreductase activity, acting on paired donors, with incorporation or reduction of molecular oxygen, NAD(P)H as one donor, and incorporation of one atom of oxygen"/>
    <property type="evidence" value="ECO:0007669"/>
    <property type="project" value="UniProtKB-ARBA"/>
</dbReference>
<dbReference type="PANTHER" id="PTHR43004:SF19">
    <property type="entry name" value="BINDING MONOOXYGENASE, PUTATIVE (JCVI)-RELATED"/>
    <property type="match status" value="1"/>
</dbReference>
<evidence type="ECO:0000313" key="7">
    <source>
        <dbReference type="EMBL" id="CCL99488.1"/>
    </source>
</evidence>